<proteinExistence type="predicted"/>
<dbReference type="AlphaFoldDB" id="A0A433VRT4"/>
<protein>
    <recommendedName>
        <fullName evidence="3">Bacteriocin</fullName>
    </recommendedName>
</protein>
<gene>
    <name evidence="1" type="ORF">DSM106972_008340</name>
</gene>
<organism evidence="1 2">
    <name type="scientific">Dulcicalothrix desertica PCC 7102</name>
    <dbReference type="NCBI Taxonomy" id="232991"/>
    <lineage>
        <taxon>Bacteria</taxon>
        <taxon>Bacillati</taxon>
        <taxon>Cyanobacteriota</taxon>
        <taxon>Cyanophyceae</taxon>
        <taxon>Nostocales</taxon>
        <taxon>Calotrichaceae</taxon>
        <taxon>Dulcicalothrix</taxon>
    </lineage>
</organism>
<dbReference type="InterPro" id="IPR010133">
    <property type="entry name" value="Bacteriocin_signal_seq"/>
</dbReference>
<evidence type="ECO:0000313" key="2">
    <source>
        <dbReference type="Proteomes" id="UP000271624"/>
    </source>
</evidence>
<reference evidence="1" key="2">
    <citation type="journal article" date="2019" name="Genome Biol. Evol.">
        <title>Day and night: Metabolic profiles and evolutionary relationships of six axenic non-marine cyanobacteria.</title>
        <authorList>
            <person name="Will S.E."/>
            <person name="Henke P."/>
            <person name="Boedeker C."/>
            <person name="Huang S."/>
            <person name="Brinkmann H."/>
            <person name="Rohde M."/>
            <person name="Jarek M."/>
            <person name="Friedl T."/>
            <person name="Seufert S."/>
            <person name="Schumacher M."/>
            <person name="Overmann J."/>
            <person name="Neumann-Schaal M."/>
            <person name="Petersen J."/>
        </authorList>
    </citation>
    <scope>NUCLEOTIDE SEQUENCE [LARGE SCALE GENOMIC DNA]</scope>
    <source>
        <strain evidence="1">PCC 7102</strain>
    </source>
</reference>
<evidence type="ECO:0000313" key="1">
    <source>
        <dbReference type="EMBL" id="RUT08781.1"/>
    </source>
</evidence>
<dbReference type="OrthoDB" id="522506at2"/>
<evidence type="ECO:0008006" key="3">
    <source>
        <dbReference type="Google" id="ProtNLM"/>
    </source>
</evidence>
<dbReference type="EMBL" id="RSCL01000002">
    <property type="protein sequence ID" value="RUT08781.1"/>
    <property type="molecule type" value="Genomic_DNA"/>
</dbReference>
<comment type="caution">
    <text evidence="1">The sequence shown here is derived from an EMBL/GenBank/DDBJ whole genome shotgun (WGS) entry which is preliminary data.</text>
</comment>
<sequence>MFNEQLMQNELEKAISSVDNVITDELSNEELNNISGGIRRDRCLAKTRVTGQARACVMRSRRFQKNDLD</sequence>
<keyword evidence="2" id="KW-1185">Reference proteome</keyword>
<name>A0A433VRT4_9CYAN</name>
<reference evidence="1" key="1">
    <citation type="submission" date="2018-12" db="EMBL/GenBank/DDBJ databases">
        <authorList>
            <person name="Will S."/>
            <person name="Neumann-Schaal M."/>
            <person name="Henke P."/>
        </authorList>
    </citation>
    <scope>NUCLEOTIDE SEQUENCE</scope>
    <source>
        <strain evidence="1">PCC 7102</strain>
    </source>
</reference>
<accession>A0A433VRT4</accession>
<dbReference type="Proteomes" id="UP000271624">
    <property type="component" value="Unassembled WGS sequence"/>
</dbReference>
<dbReference type="NCBIfam" id="TIGR01847">
    <property type="entry name" value="bacteriocin_sig"/>
    <property type="match status" value="1"/>
</dbReference>
<dbReference type="RefSeq" id="WP_127079188.1">
    <property type="nucleotide sequence ID" value="NZ_RSCL01000002.1"/>
</dbReference>